<comment type="caution">
    <text evidence="2">The sequence shown here is derived from an EMBL/GenBank/DDBJ whole genome shotgun (WGS) entry which is preliminary data.</text>
</comment>
<feature type="chain" id="PRO_5040308257" evidence="1">
    <location>
        <begin position="18"/>
        <end position="358"/>
    </location>
</feature>
<reference evidence="2 3" key="1">
    <citation type="journal article" date="2021" name="Nat. Commun.">
        <title>Genetic determinants of endophytism in the Arabidopsis root mycobiome.</title>
        <authorList>
            <person name="Mesny F."/>
            <person name="Miyauchi S."/>
            <person name="Thiergart T."/>
            <person name="Pickel B."/>
            <person name="Atanasova L."/>
            <person name="Karlsson M."/>
            <person name="Huettel B."/>
            <person name="Barry K.W."/>
            <person name="Haridas S."/>
            <person name="Chen C."/>
            <person name="Bauer D."/>
            <person name="Andreopoulos W."/>
            <person name="Pangilinan J."/>
            <person name="LaButti K."/>
            <person name="Riley R."/>
            <person name="Lipzen A."/>
            <person name="Clum A."/>
            <person name="Drula E."/>
            <person name="Henrissat B."/>
            <person name="Kohler A."/>
            <person name="Grigoriev I.V."/>
            <person name="Martin F.M."/>
            <person name="Hacquard S."/>
        </authorList>
    </citation>
    <scope>NUCLEOTIDE SEQUENCE [LARGE SCALE GENOMIC DNA]</scope>
    <source>
        <strain evidence="2 3">MPI-CAGE-CH-0241</strain>
    </source>
</reference>
<dbReference type="OrthoDB" id="89086at2759"/>
<evidence type="ECO:0000256" key="1">
    <source>
        <dbReference type="SAM" id="SignalP"/>
    </source>
</evidence>
<proteinExistence type="predicted"/>
<dbReference type="AlphaFoldDB" id="A0A9P9ALP6"/>
<sequence length="358" mass="39247">MNTFAALSLLLLSGSRAATINPREYRPNEHLMLVDCGIGVLPNGASTSREMAYYAGSYNPGGGNNKWVQPDMIANVPWDGSYPWRRSGVATKFPNGDTFQVWINPDIKDWAESNSYAGDAKHTYGHDFKCWAEHGKPAFQLADGKTCTSAYICWHMPDTPLPPPSTNLITKTDYVMSKKDISVRVQGTNAEIEAWKPQNAFRHINDDDERLQCKGASYGIGSDCSIRFDDCIFSARHNVDGMKRTLIDAVGPAVAKTRVTKKGHYNGKCPPGGGPCEPGYDFEYGQYTYPETGSVIVSVYPEGKEDKATIQARIRWTISCSNQGFCGSFCDNNLNDIVDFASSFAGVPAAGSFICAFC</sequence>
<gene>
    <name evidence="2" type="ORF">B0T10DRAFT_580437</name>
</gene>
<dbReference type="Proteomes" id="UP000777438">
    <property type="component" value="Unassembled WGS sequence"/>
</dbReference>
<dbReference type="EMBL" id="JAGPYM010000023">
    <property type="protein sequence ID" value="KAH6883489.1"/>
    <property type="molecule type" value="Genomic_DNA"/>
</dbReference>
<organism evidence="2 3">
    <name type="scientific">Thelonectria olida</name>
    <dbReference type="NCBI Taxonomy" id="1576542"/>
    <lineage>
        <taxon>Eukaryota</taxon>
        <taxon>Fungi</taxon>
        <taxon>Dikarya</taxon>
        <taxon>Ascomycota</taxon>
        <taxon>Pezizomycotina</taxon>
        <taxon>Sordariomycetes</taxon>
        <taxon>Hypocreomycetidae</taxon>
        <taxon>Hypocreales</taxon>
        <taxon>Nectriaceae</taxon>
        <taxon>Thelonectria</taxon>
    </lineage>
</organism>
<accession>A0A9P9ALP6</accession>
<name>A0A9P9ALP6_9HYPO</name>
<keyword evidence="3" id="KW-1185">Reference proteome</keyword>
<feature type="signal peptide" evidence="1">
    <location>
        <begin position="1"/>
        <end position="17"/>
    </location>
</feature>
<evidence type="ECO:0000313" key="3">
    <source>
        <dbReference type="Proteomes" id="UP000777438"/>
    </source>
</evidence>
<protein>
    <submittedName>
        <fullName evidence="2">Uncharacterized protein</fullName>
    </submittedName>
</protein>
<evidence type="ECO:0000313" key="2">
    <source>
        <dbReference type="EMBL" id="KAH6883489.1"/>
    </source>
</evidence>
<keyword evidence="1" id="KW-0732">Signal</keyword>